<accession>A0A6A6NYY7</accession>
<dbReference type="EMBL" id="MU001683">
    <property type="protein sequence ID" value="KAF2456463.1"/>
    <property type="molecule type" value="Genomic_DNA"/>
</dbReference>
<proteinExistence type="predicted"/>
<protein>
    <submittedName>
        <fullName evidence="1">Uncharacterized protein</fullName>
    </submittedName>
</protein>
<organism evidence="1 2">
    <name type="scientific">Lineolata rhizophorae</name>
    <dbReference type="NCBI Taxonomy" id="578093"/>
    <lineage>
        <taxon>Eukaryota</taxon>
        <taxon>Fungi</taxon>
        <taxon>Dikarya</taxon>
        <taxon>Ascomycota</taxon>
        <taxon>Pezizomycotina</taxon>
        <taxon>Dothideomycetes</taxon>
        <taxon>Dothideomycetes incertae sedis</taxon>
        <taxon>Lineolatales</taxon>
        <taxon>Lineolataceae</taxon>
        <taxon>Lineolata</taxon>
    </lineage>
</organism>
<dbReference type="AlphaFoldDB" id="A0A6A6NYY7"/>
<evidence type="ECO:0000313" key="1">
    <source>
        <dbReference type="EMBL" id="KAF2456463.1"/>
    </source>
</evidence>
<dbReference type="Proteomes" id="UP000799766">
    <property type="component" value="Unassembled WGS sequence"/>
</dbReference>
<name>A0A6A6NYY7_9PEZI</name>
<keyword evidence="2" id="KW-1185">Reference proteome</keyword>
<gene>
    <name evidence="1" type="ORF">BDY21DRAFT_347239</name>
</gene>
<evidence type="ECO:0000313" key="2">
    <source>
        <dbReference type="Proteomes" id="UP000799766"/>
    </source>
</evidence>
<reference evidence="1" key="1">
    <citation type="journal article" date="2020" name="Stud. Mycol.">
        <title>101 Dothideomycetes genomes: a test case for predicting lifestyles and emergence of pathogens.</title>
        <authorList>
            <person name="Haridas S."/>
            <person name="Albert R."/>
            <person name="Binder M."/>
            <person name="Bloem J."/>
            <person name="Labutti K."/>
            <person name="Salamov A."/>
            <person name="Andreopoulos B."/>
            <person name="Baker S."/>
            <person name="Barry K."/>
            <person name="Bills G."/>
            <person name="Bluhm B."/>
            <person name="Cannon C."/>
            <person name="Castanera R."/>
            <person name="Culley D."/>
            <person name="Daum C."/>
            <person name="Ezra D."/>
            <person name="Gonzalez J."/>
            <person name="Henrissat B."/>
            <person name="Kuo A."/>
            <person name="Liang C."/>
            <person name="Lipzen A."/>
            <person name="Lutzoni F."/>
            <person name="Magnuson J."/>
            <person name="Mondo S."/>
            <person name="Nolan M."/>
            <person name="Ohm R."/>
            <person name="Pangilinan J."/>
            <person name="Park H.-J."/>
            <person name="Ramirez L."/>
            <person name="Alfaro M."/>
            <person name="Sun H."/>
            <person name="Tritt A."/>
            <person name="Yoshinaga Y."/>
            <person name="Zwiers L.-H."/>
            <person name="Turgeon B."/>
            <person name="Goodwin S."/>
            <person name="Spatafora J."/>
            <person name="Crous P."/>
            <person name="Grigoriev I."/>
        </authorList>
    </citation>
    <scope>NUCLEOTIDE SEQUENCE</scope>
    <source>
        <strain evidence="1">ATCC 16933</strain>
    </source>
</reference>
<sequence length="149" mass="17065">MQYVLATYSTYLCVYKRPPLVVVPPLRVPSRSSRAAPQSLFRFCGSRLVRRDGHALCREGVRKWIAFDFFFFPRTCMYAVCRLKLSSGALQGPEVRIYLETGRRLAVRVRGIGPSGCLAVAGVGEANECRFDRFGREWPQVVRILRRNY</sequence>